<keyword evidence="6" id="KW-0238">DNA-binding</keyword>
<keyword evidence="2 8" id="KW-0645">Protease</keyword>
<keyword evidence="4 8" id="KW-0378">Hydrolase</keyword>
<evidence type="ECO:0000256" key="8">
    <source>
        <dbReference type="RuleBase" id="RU364100"/>
    </source>
</evidence>
<feature type="region of interest" description="Disordered" evidence="9">
    <location>
        <begin position="138"/>
        <end position="161"/>
    </location>
</feature>
<proteinExistence type="inferred from homology"/>
<dbReference type="GO" id="GO:0006508">
    <property type="term" value="P:proteolysis"/>
    <property type="evidence" value="ECO:0007669"/>
    <property type="project" value="UniProtKB-KW"/>
</dbReference>
<keyword evidence="3" id="KW-0227">DNA damage</keyword>
<evidence type="ECO:0000256" key="4">
    <source>
        <dbReference type="ARBA" id="ARBA00022801"/>
    </source>
</evidence>
<organism evidence="10 11">
    <name type="scientific">Actinorugispora endophytica</name>
    <dbReference type="NCBI Taxonomy" id="1605990"/>
    <lineage>
        <taxon>Bacteria</taxon>
        <taxon>Bacillati</taxon>
        <taxon>Actinomycetota</taxon>
        <taxon>Actinomycetes</taxon>
        <taxon>Streptosporangiales</taxon>
        <taxon>Nocardiopsidaceae</taxon>
        <taxon>Actinorugispora</taxon>
    </lineage>
</organism>
<reference evidence="10 11" key="1">
    <citation type="submission" date="2019-03" db="EMBL/GenBank/DDBJ databases">
        <title>Genomic Encyclopedia of Type Strains, Phase IV (KMG-IV): sequencing the most valuable type-strain genomes for metagenomic binning, comparative biology and taxonomic classification.</title>
        <authorList>
            <person name="Goeker M."/>
        </authorList>
    </citation>
    <scope>NUCLEOTIDE SEQUENCE [LARGE SCALE GENOMIC DNA]</scope>
    <source>
        <strain evidence="10 11">DSM 46770</strain>
    </source>
</reference>
<accession>A0A4R6V688</accession>
<evidence type="ECO:0000313" key="10">
    <source>
        <dbReference type="EMBL" id="TDQ54692.1"/>
    </source>
</evidence>
<evidence type="ECO:0000256" key="1">
    <source>
        <dbReference type="ARBA" id="ARBA00008136"/>
    </source>
</evidence>
<dbReference type="GO" id="GO:0008233">
    <property type="term" value="F:peptidase activity"/>
    <property type="evidence" value="ECO:0007669"/>
    <property type="project" value="UniProtKB-KW"/>
</dbReference>
<dbReference type="GO" id="GO:0003697">
    <property type="term" value="F:single-stranded DNA binding"/>
    <property type="evidence" value="ECO:0007669"/>
    <property type="project" value="InterPro"/>
</dbReference>
<keyword evidence="11" id="KW-1185">Reference proteome</keyword>
<evidence type="ECO:0000256" key="3">
    <source>
        <dbReference type="ARBA" id="ARBA00022763"/>
    </source>
</evidence>
<evidence type="ECO:0000256" key="6">
    <source>
        <dbReference type="ARBA" id="ARBA00023125"/>
    </source>
</evidence>
<dbReference type="InterPro" id="IPR036590">
    <property type="entry name" value="SRAP-like"/>
</dbReference>
<keyword evidence="5" id="KW-0190">Covalent protein-DNA linkage</keyword>
<protein>
    <recommendedName>
        <fullName evidence="8">Abasic site processing protein</fullName>
        <ecNumber evidence="8">3.4.-.-</ecNumber>
    </recommendedName>
</protein>
<dbReference type="EC" id="3.4.-.-" evidence="8"/>
<dbReference type="OrthoDB" id="9782620at2"/>
<dbReference type="EMBL" id="SNYN01000001">
    <property type="protein sequence ID" value="TDQ54692.1"/>
    <property type="molecule type" value="Genomic_DNA"/>
</dbReference>
<dbReference type="Pfam" id="PF02586">
    <property type="entry name" value="SRAP"/>
    <property type="match status" value="1"/>
</dbReference>
<keyword evidence="7" id="KW-0456">Lyase</keyword>
<gene>
    <name evidence="10" type="ORF">EV190_1015</name>
</gene>
<evidence type="ECO:0000256" key="2">
    <source>
        <dbReference type="ARBA" id="ARBA00022670"/>
    </source>
</evidence>
<dbReference type="GO" id="GO:0016829">
    <property type="term" value="F:lyase activity"/>
    <property type="evidence" value="ECO:0007669"/>
    <property type="project" value="UniProtKB-KW"/>
</dbReference>
<dbReference type="PANTHER" id="PTHR13604">
    <property type="entry name" value="DC12-RELATED"/>
    <property type="match status" value="1"/>
</dbReference>
<dbReference type="SUPFAM" id="SSF143081">
    <property type="entry name" value="BB1717-like"/>
    <property type="match status" value="1"/>
</dbReference>
<dbReference type="RefSeq" id="WP_133739334.1">
    <property type="nucleotide sequence ID" value="NZ_SNYN01000001.1"/>
</dbReference>
<evidence type="ECO:0000313" key="11">
    <source>
        <dbReference type="Proteomes" id="UP000295281"/>
    </source>
</evidence>
<comment type="similarity">
    <text evidence="1 8">Belongs to the SOS response-associated peptidase family.</text>
</comment>
<comment type="caution">
    <text evidence="10">The sequence shown here is derived from an EMBL/GenBank/DDBJ whole genome shotgun (WGS) entry which is preliminary data.</text>
</comment>
<dbReference type="PANTHER" id="PTHR13604:SF0">
    <property type="entry name" value="ABASIC SITE PROCESSING PROTEIN HMCES"/>
    <property type="match status" value="1"/>
</dbReference>
<dbReference type="InterPro" id="IPR003738">
    <property type="entry name" value="SRAP"/>
</dbReference>
<dbReference type="Proteomes" id="UP000295281">
    <property type="component" value="Unassembled WGS sequence"/>
</dbReference>
<evidence type="ECO:0000256" key="9">
    <source>
        <dbReference type="SAM" id="MobiDB-lite"/>
    </source>
</evidence>
<evidence type="ECO:0000256" key="7">
    <source>
        <dbReference type="ARBA" id="ARBA00023239"/>
    </source>
</evidence>
<sequence length="287" mass="31388">MCGRYALARGRNEIQLAFGLPGVEEASPVNGAPRAWPPLEELAPDYNISPGRRAYAVLGRAPGETGARTAGPRHLATLRWGLVPSWAKDANVGYRMINARAETVAEKPAFRAAFARRRCLLPADAYYEWQLLPSALPGTAEPGTSPATDPDHKSRKAKARKRPFAVRYREEAPLALAGVFERWRDPERPEEDPAAWLWSFAVITTEAAPELAHIHERMPVVVGERDWGTWLDPEAGPADLHSVMDSTPVAEFDVYEVSPAVNTVRNNGPELLVPSATDPGADPGTLF</sequence>
<dbReference type="AlphaFoldDB" id="A0A4R6V688"/>
<evidence type="ECO:0000256" key="5">
    <source>
        <dbReference type="ARBA" id="ARBA00023124"/>
    </source>
</evidence>
<dbReference type="Gene3D" id="3.90.1680.10">
    <property type="entry name" value="SOS response associated peptidase-like"/>
    <property type="match status" value="1"/>
</dbReference>
<dbReference type="GO" id="GO:0106300">
    <property type="term" value="P:protein-DNA covalent cross-linking repair"/>
    <property type="evidence" value="ECO:0007669"/>
    <property type="project" value="InterPro"/>
</dbReference>
<name>A0A4R6V688_9ACTN</name>